<accession>A0A812SYT9</accession>
<keyword evidence="2" id="KW-1185">Reference proteome</keyword>
<dbReference type="EMBL" id="CAJNDS010002494">
    <property type="protein sequence ID" value="CAE7497630.1"/>
    <property type="molecule type" value="Genomic_DNA"/>
</dbReference>
<dbReference type="Proteomes" id="UP000604046">
    <property type="component" value="Unassembled WGS sequence"/>
</dbReference>
<gene>
    <name evidence="1" type="ORF">SNAT2548_LOCUS27873</name>
</gene>
<name>A0A812SYT9_9DINO</name>
<evidence type="ECO:0000313" key="1">
    <source>
        <dbReference type="EMBL" id="CAE7497630.1"/>
    </source>
</evidence>
<comment type="caution">
    <text evidence="1">The sequence shown here is derived from an EMBL/GenBank/DDBJ whole genome shotgun (WGS) entry which is preliminary data.</text>
</comment>
<protein>
    <submittedName>
        <fullName evidence="1">Uncharacterized protein</fullName>
    </submittedName>
</protein>
<evidence type="ECO:0000313" key="2">
    <source>
        <dbReference type="Proteomes" id="UP000604046"/>
    </source>
</evidence>
<organism evidence="1 2">
    <name type="scientific">Symbiodinium natans</name>
    <dbReference type="NCBI Taxonomy" id="878477"/>
    <lineage>
        <taxon>Eukaryota</taxon>
        <taxon>Sar</taxon>
        <taxon>Alveolata</taxon>
        <taxon>Dinophyceae</taxon>
        <taxon>Suessiales</taxon>
        <taxon>Symbiodiniaceae</taxon>
        <taxon>Symbiodinium</taxon>
    </lineage>
</organism>
<proteinExistence type="predicted"/>
<sequence>MVQVQELLERQLPNVSMPLHTLAPGIRAPRRVDPNYASATARTRFDLLDFAAHLYPGDQSGLAMQAKAANGPPGTCCHIPATCSFASSRSFNRAIIQRSPARSNECPPELHEAGARRDFARCDHAAFLTGRLPWLFKDRKLGKMTSRATPHPPARARPLKLAQHVAHGSSHGSLQRAGQVVFAGLAQLCAVTGDLRRAQLFEEAHFNDARRAKSSPPLRARSTSDPTAVCDLPFLGTTRQGWSWLSWRARGLEDALTGGTEFGRRLGRRSLRKVPFSILHLQIMRRPPLPGHGSIAKLLRNKCFQKGDQARIAQGCAVRGRGDDAKVPPPLASRWIAAVFGHRRRRNPPLPVRKVPFSILHLQIMRRPLVPAQAKLKAKLKRKATRLLRKGPLDQAGGVGGVPLFARSPLTSACHVNVPPALASRQVSRRVIHAVLCRLLKRRLPHRGCTLPFSALHLGRLPMPTQVKFSKLHRAGTHPNVQQGDQAGTQTRIAQTCAFRGVVGRVRLFSEGLFSLAGCLQVPPALASRRINRVVHLVLGRLIRRRLPLRAQVLRLSVCHRTRSAGIIHLDPLETRGSSASRRPTFDRDLHRWERGVQSPQWSSLAKGRALGEFVRGCDSCRWHLNFVPRPDETDSISGSRQGWGHVHRHVFPCYQLTLEETLLVRCILPAHHVVHTRSKLPASGLPEMRCSRQFHPAGSILPRTGAHKGSAQTCAVRGVVGRVRLFLEAPFNVAGRVNTLPALASRRISRVVHIVLDRLIRRRLPLRAQVLRLSVCHRTRSVGIIHLDPLETRGSSASRRPTFDYMKDLLAAPSAAQDGRTTLPPSARCSCHSAVQTKSFFAGFCKAHRCTPHIVTTNVLFSTFRLEIVQASMQPRRKE</sequence>
<reference evidence="1" key="1">
    <citation type="submission" date="2021-02" db="EMBL/GenBank/DDBJ databases">
        <authorList>
            <person name="Dougan E. K."/>
            <person name="Rhodes N."/>
            <person name="Thang M."/>
            <person name="Chan C."/>
        </authorList>
    </citation>
    <scope>NUCLEOTIDE SEQUENCE</scope>
</reference>
<dbReference type="AlphaFoldDB" id="A0A812SYT9"/>